<keyword evidence="5" id="KW-0663">Pyridoxal phosphate</keyword>
<dbReference type="PANTHER" id="PTHR11751">
    <property type="entry name" value="ALANINE AMINOTRANSFERASE"/>
    <property type="match status" value="1"/>
</dbReference>
<evidence type="ECO:0000256" key="3">
    <source>
        <dbReference type="ARBA" id="ARBA00022576"/>
    </source>
</evidence>
<comment type="cofactor">
    <cofactor evidence="1">
        <name>pyridoxal 5'-phosphate</name>
        <dbReference type="ChEBI" id="CHEBI:597326"/>
    </cofactor>
</comment>
<evidence type="ECO:0000256" key="4">
    <source>
        <dbReference type="ARBA" id="ARBA00022679"/>
    </source>
</evidence>
<comment type="subunit">
    <text evidence="2">Homodimer.</text>
</comment>
<reference evidence="12" key="1">
    <citation type="journal article" date="2024" name="IScience">
        <title>Strigolactones Initiate the Formation of Haustorium-like Structures in Castilleja.</title>
        <authorList>
            <person name="Buerger M."/>
            <person name="Peterson D."/>
            <person name="Chory J."/>
        </authorList>
    </citation>
    <scope>NUCLEOTIDE SEQUENCE [LARGE SCALE GENOMIC DNA]</scope>
</reference>
<feature type="domain" description="Aminotransferase class I/classII large" evidence="10">
    <location>
        <begin position="107"/>
        <end position="459"/>
    </location>
</feature>
<keyword evidence="12" id="KW-1185">Reference proteome</keyword>
<accession>A0ABD3DFW0</accession>
<dbReference type="SUPFAM" id="SSF53383">
    <property type="entry name" value="PLP-dependent transferases"/>
    <property type="match status" value="1"/>
</dbReference>
<comment type="pathway">
    <text evidence="6">Amino-acid degradation; L-alanine degradation via transaminase pathway; pyruvate from L-alanine: step 1/1.</text>
</comment>
<protein>
    <recommendedName>
        <fullName evidence="9">alanine transaminase</fullName>
        <ecNumber evidence="9">2.6.1.2</ecNumber>
    </recommendedName>
</protein>
<comment type="caution">
    <text evidence="11">The sequence shown here is derived from an EMBL/GenBank/DDBJ whole genome shotgun (WGS) entry which is preliminary data.</text>
</comment>
<dbReference type="Proteomes" id="UP001632038">
    <property type="component" value="Unassembled WGS sequence"/>
</dbReference>
<dbReference type="FunFam" id="1.10.287.1970:FF:000001">
    <property type="entry name" value="Alanine aminotransferase 2"/>
    <property type="match status" value="1"/>
</dbReference>
<dbReference type="Pfam" id="PF00155">
    <property type="entry name" value="Aminotran_1_2"/>
    <property type="match status" value="1"/>
</dbReference>
<evidence type="ECO:0000256" key="7">
    <source>
        <dbReference type="ARBA" id="ARBA00025709"/>
    </source>
</evidence>
<keyword evidence="3 11" id="KW-0032">Aminotransferase</keyword>
<sequence>MAPNPITVDTINPKVLECEYAVRGEIVILAQKLQEELKINPKSHPFDEILYCNIGNPQSLGQKPITFFREVLALCSYTVLLDKAETQGLFSPDSIKRASGILAQIPGRATGAYSHSQGIKGLRDTIAAGIEARDGFSADPNDIFLTDGASPAVHMMMQLLIRSKEDGILCPIPQYPLYSASIALHGGTLVPYYLDEATGWGLEVSELKTQLETAKSKGISVRALVVINPGNPTGQVLAEDNQKQIVDFCKNEGLVLLADEVYQENIYVPDKKFHSFKKVARAMGYGEKDITLVSFQSVSKGYHGECGKRGGYMEITGFAPEIREQIYKLASVNLCSNISGQILASLVMSPPKSGDESYESYSAEKDAILSSLVRRAQQLEKALNGLEGVSCNRAEGAMYLFPRVQLPNKAIEAAKAVNTSPDTFYARRLLNATGIVVVPGSGFGQVPGTWHFRCTILPQEDRIPAIISRLTDFHKGFMDEFRG</sequence>
<dbReference type="InterPro" id="IPR015424">
    <property type="entry name" value="PyrdxlP-dep_Trfase"/>
</dbReference>
<gene>
    <name evidence="11" type="primary">ALAAT2_1</name>
    <name evidence="11" type="ORF">CASFOL_014789</name>
</gene>
<dbReference type="FunFam" id="3.90.1150.10:FF:000140">
    <property type="entry name" value="alanine aminotransferase 1"/>
    <property type="match status" value="2"/>
</dbReference>
<dbReference type="EMBL" id="JAVIJP010000017">
    <property type="protein sequence ID" value="KAL3639821.1"/>
    <property type="molecule type" value="Genomic_DNA"/>
</dbReference>
<name>A0ABD3DFW0_9LAMI</name>
<organism evidence="11 12">
    <name type="scientific">Castilleja foliolosa</name>
    <dbReference type="NCBI Taxonomy" id="1961234"/>
    <lineage>
        <taxon>Eukaryota</taxon>
        <taxon>Viridiplantae</taxon>
        <taxon>Streptophyta</taxon>
        <taxon>Embryophyta</taxon>
        <taxon>Tracheophyta</taxon>
        <taxon>Spermatophyta</taxon>
        <taxon>Magnoliopsida</taxon>
        <taxon>eudicotyledons</taxon>
        <taxon>Gunneridae</taxon>
        <taxon>Pentapetalae</taxon>
        <taxon>asterids</taxon>
        <taxon>lamiids</taxon>
        <taxon>Lamiales</taxon>
        <taxon>Orobanchaceae</taxon>
        <taxon>Pedicularideae</taxon>
        <taxon>Castillejinae</taxon>
        <taxon>Castilleja</taxon>
    </lineage>
</organism>
<dbReference type="CDD" id="cd00609">
    <property type="entry name" value="AAT_like"/>
    <property type="match status" value="1"/>
</dbReference>
<evidence type="ECO:0000256" key="6">
    <source>
        <dbReference type="ARBA" id="ARBA00025708"/>
    </source>
</evidence>
<dbReference type="Gene3D" id="3.40.640.10">
    <property type="entry name" value="Type I PLP-dependent aspartate aminotransferase-like (Major domain)"/>
    <property type="match status" value="1"/>
</dbReference>
<proteinExistence type="inferred from homology"/>
<evidence type="ECO:0000313" key="12">
    <source>
        <dbReference type="Proteomes" id="UP001632038"/>
    </source>
</evidence>
<dbReference type="InterPro" id="IPR015422">
    <property type="entry name" value="PyrdxlP-dep_Trfase_small"/>
</dbReference>
<dbReference type="EC" id="2.6.1.2" evidence="9"/>
<dbReference type="Gene3D" id="1.10.287.1970">
    <property type="match status" value="1"/>
</dbReference>
<dbReference type="InterPro" id="IPR045088">
    <property type="entry name" value="ALAT1/2-like"/>
</dbReference>
<comment type="pathway">
    <text evidence="7">Photosynthesis; C4 acid pathway.</text>
</comment>
<dbReference type="GO" id="GO:0004021">
    <property type="term" value="F:L-alanine:2-oxoglutarate aminotransferase activity"/>
    <property type="evidence" value="ECO:0007669"/>
    <property type="project" value="UniProtKB-EC"/>
</dbReference>
<evidence type="ECO:0000256" key="2">
    <source>
        <dbReference type="ARBA" id="ARBA00011738"/>
    </source>
</evidence>
<dbReference type="InterPro" id="IPR004839">
    <property type="entry name" value="Aminotransferase_I/II_large"/>
</dbReference>
<dbReference type="Gene3D" id="3.90.1150.10">
    <property type="entry name" value="Aspartate Aminotransferase, domain 1"/>
    <property type="match status" value="1"/>
</dbReference>
<keyword evidence="4 11" id="KW-0808">Transferase</keyword>
<dbReference type="PANTHER" id="PTHR11751:SF29">
    <property type="entry name" value="ALANINE TRANSAMINASE"/>
    <property type="match status" value="1"/>
</dbReference>
<evidence type="ECO:0000256" key="9">
    <source>
        <dbReference type="ARBA" id="ARBA00026106"/>
    </source>
</evidence>
<evidence type="ECO:0000256" key="1">
    <source>
        <dbReference type="ARBA" id="ARBA00001933"/>
    </source>
</evidence>
<evidence type="ECO:0000259" key="10">
    <source>
        <dbReference type="Pfam" id="PF00155"/>
    </source>
</evidence>
<comment type="similarity">
    <text evidence="8">Belongs to the class-I pyridoxal-phosphate-dependent aminotransferase family. Alanine aminotransferase subfamily.</text>
</comment>
<evidence type="ECO:0000256" key="5">
    <source>
        <dbReference type="ARBA" id="ARBA00022898"/>
    </source>
</evidence>
<evidence type="ECO:0000256" key="8">
    <source>
        <dbReference type="ARBA" id="ARBA00025785"/>
    </source>
</evidence>
<dbReference type="FunFam" id="3.40.640.10:FF:000012">
    <property type="entry name" value="alanine aminotransferase 2"/>
    <property type="match status" value="1"/>
</dbReference>
<dbReference type="InterPro" id="IPR015421">
    <property type="entry name" value="PyrdxlP-dep_Trfase_major"/>
</dbReference>
<evidence type="ECO:0000313" key="11">
    <source>
        <dbReference type="EMBL" id="KAL3639821.1"/>
    </source>
</evidence>
<dbReference type="AlphaFoldDB" id="A0ABD3DFW0"/>